<sequence>MSEDTTPTGTTRRADDPESLWLATTPTTDYEPLDGGLHVDVAVVGGGIAGLTTALELKERGSTVAVVEADRVVTGATGHTTAKVTSQHGLRYSKLTETFDRRTAEQYGRANEAAIDEVERIVEAYDVDAQFRRTPSYVYAESEENVDKIREEDRAATQAGLPSSFVQETDLPFDVEAAVEFSEQAEFHPRKYLLGVVEAIHGDGSYVFEETRATDVDAGAPSRVETERGAVVADDVVVATQFPIYDRGGYFARTHPHRAYLLAVEIAGEVPEGMYYSAASPPATMRPYRSDGEEYLIVGGQSHEPSLGGPPTSERYRRCEAYARSRFDVESVAYRWSTHDYSTVDGMPYIGEIGPGAGDVYVATGFDGWGMTGSTVAGMLIADLIEMGQSHYADLFDPKRVTPKASAKNFFSENAVVGARFVGDRVRTLLHDRDDLPRPGEAEVLRKEGRPTGVYRDEDGAVHAVDATCPHMGCLVTWNDAERSWDCPCHGSRFDYDGEILSGPAVEGLEHREYPTPDGGEKGD</sequence>
<accession>A0AAV3T9J2</accession>
<dbReference type="GO" id="GO:0046872">
    <property type="term" value="F:metal ion binding"/>
    <property type="evidence" value="ECO:0007669"/>
    <property type="project" value="UniProtKB-KW"/>
</dbReference>
<dbReference type="InterPro" id="IPR006076">
    <property type="entry name" value="FAD-dep_OxRdtase"/>
</dbReference>
<dbReference type="SUPFAM" id="SSF50022">
    <property type="entry name" value="ISP domain"/>
    <property type="match status" value="1"/>
</dbReference>
<keyword evidence="9" id="KW-1185">Reference proteome</keyword>
<keyword evidence="4" id="KW-0411">Iron-sulfur</keyword>
<dbReference type="Pfam" id="PF00355">
    <property type="entry name" value="Rieske"/>
    <property type="match status" value="1"/>
</dbReference>
<keyword evidence="5" id="KW-1015">Disulfide bond</keyword>
<proteinExistence type="predicted"/>
<dbReference type="FunFam" id="2.102.10.10:FF:000014">
    <property type="entry name" value="Oxidoreductase, FAD dependent"/>
    <property type="match status" value="1"/>
</dbReference>
<organism evidence="8 9">
    <name type="scientific">Natronoarchaeum mannanilyticum</name>
    <dbReference type="NCBI Taxonomy" id="926360"/>
    <lineage>
        <taxon>Archaea</taxon>
        <taxon>Methanobacteriati</taxon>
        <taxon>Methanobacteriota</taxon>
        <taxon>Stenosarchaea group</taxon>
        <taxon>Halobacteria</taxon>
        <taxon>Halobacteriales</taxon>
        <taxon>Natronoarchaeaceae</taxon>
    </lineage>
</organism>
<dbReference type="SUPFAM" id="SSF51905">
    <property type="entry name" value="FAD/NAD(P)-binding domain"/>
    <property type="match status" value="1"/>
</dbReference>
<evidence type="ECO:0000313" key="8">
    <source>
        <dbReference type="EMBL" id="GAA0669818.1"/>
    </source>
</evidence>
<evidence type="ECO:0000256" key="1">
    <source>
        <dbReference type="ARBA" id="ARBA00022714"/>
    </source>
</evidence>
<dbReference type="Proteomes" id="UP001500420">
    <property type="component" value="Unassembled WGS sequence"/>
</dbReference>
<feature type="domain" description="Rieske" evidence="7">
    <location>
        <begin position="427"/>
        <end position="510"/>
    </location>
</feature>
<dbReference type="CDD" id="cd03477">
    <property type="entry name" value="Rieske_YhfW_C"/>
    <property type="match status" value="1"/>
</dbReference>
<keyword evidence="2" id="KW-0479">Metal-binding</keyword>
<evidence type="ECO:0000256" key="3">
    <source>
        <dbReference type="ARBA" id="ARBA00023004"/>
    </source>
</evidence>
<dbReference type="InterPro" id="IPR036188">
    <property type="entry name" value="FAD/NAD-bd_sf"/>
</dbReference>
<dbReference type="InterPro" id="IPR036922">
    <property type="entry name" value="Rieske_2Fe-2S_sf"/>
</dbReference>
<name>A0AAV3T9J2_9EURY</name>
<feature type="region of interest" description="Disordered" evidence="6">
    <location>
        <begin position="505"/>
        <end position="524"/>
    </location>
</feature>
<dbReference type="Gene3D" id="3.30.9.10">
    <property type="entry name" value="D-Amino Acid Oxidase, subunit A, domain 2"/>
    <property type="match status" value="1"/>
</dbReference>
<dbReference type="EMBL" id="BAAADV010000001">
    <property type="protein sequence ID" value="GAA0669818.1"/>
    <property type="molecule type" value="Genomic_DNA"/>
</dbReference>
<gene>
    <name evidence="8" type="ORF">GCM10009020_14890</name>
</gene>
<dbReference type="InterPro" id="IPR017941">
    <property type="entry name" value="Rieske_2Fe-2S"/>
</dbReference>
<keyword evidence="3" id="KW-0408">Iron</keyword>
<dbReference type="InterPro" id="IPR038010">
    <property type="entry name" value="YhfW_C"/>
</dbReference>
<dbReference type="PANTHER" id="PTHR13847">
    <property type="entry name" value="SARCOSINE DEHYDROGENASE-RELATED"/>
    <property type="match status" value="1"/>
</dbReference>
<evidence type="ECO:0000313" key="9">
    <source>
        <dbReference type="Proteomes" id="UP001500420"/>
    </source>
</evidence>
<evidence type="ECO:0000256" key="4">
    <source>
        <dbReference type="ARBA" id="ARBA00023014"/>
    </source>
</evidence>
<dbReference type="GO" id="GO:0016020">
    <property type="term" value="C:membrane"/>
    <property type="evidence" value="ECO:0007669"/>
    <property type="project" value="InterPro"/>
</dbReference>
<dbReference type="PRINTS" id="PR00162">
    <property type="entry name" value="RIESKE"/>
</dbReference>
<dbReference type="PANTHER" id="PTHR13847:SF274">
    <property type="entry name" value="RIESKE 2FE-2S IRON-SULFUR PROTEIN YHFW-RELATED"/>
    <property type="match status" value="1"/>
</dbReference>
<dbReference type="Gene3D" id="3.50.50.60">
    <property type="entry name" value="FAD/NAD(P)-binding domain"/>
    <property type="match status" value="1"/>
</dbReference>
<dbReference type="PROSITE" id="PS51296">
    <property type="entry name" value="RIESKE"/>
    <property type="match status" value="1"/>
</dbReference>
<dbReference type="RefSeq" id="WP_343773312.1">
    <property type="nucleotide sequence ID" value="NZ_BAAADV010000001.1"/>
</dbReference>
<evidence type="ECO:0000256" key="6">
    <source>
        <dbReference type="SAM" id="MobiDB-lite"/>
    </source>
</evidence>
<dbReference type="Gene3D" id="2.102.10.10">
    <property type="entry name" value="Rieske [2Fe-2S] iron-sulphur domain"/>
    <property type="match status" value="1"/>
</dbReference>
<dbReference type="GO" id="GO:0005737">
    <property type="term" value="C:cytoplasm"/>
    <property type="evidence" value="ECO:0007669"/>
    <property type="project" value="TreeGrafter"/>
</dbReference>
<protein>
    <submittedName>
        <fullName evidence="8">FAD-dependent oxidoreductase</fullName>
    </submittedName>
</protein>
<evidence type="ECO:0000259" key="7">
    <source>
        <dbReference type="PROSITE" id="PS51296"/>
    </source>
</evidence>
<comment type="caution">
    <text evidence="8">The sequence shown here is derived from an EMBL/GenBank/DDBJ whole genome shotgun (WGS) entry which is preliminary data.</text>
</comment>
<reference evidence="8 9" key="1">
    <citation type="journal article" date="2019" name="Int. J. Syst. Evol. Microbiol.">
        <title>The Global Catalogue of Microorganisms (GCM) 10K type strain sequencing project: providing services to taxonomists for standard genome sequencing and annotation.</title>
        <authorList>
            <consortium name="The Broad Institute Genomics Platform"/>
            <consortium name="The Broad Institute Genome Sequencing Center for Infectious Disease"/>
            <person name="Wu L."/>
            <person name="Ma J."/>
        </authorList>
    </citation>
    <scope>NUCLEOTIDE SEQUENCE [LARGE SCALE GENOMIC DNA]</scope>
    <source>
        <strain evidence="8 9">JCM 16328</strain>
    </source>
</reference>
<dbReference type="AlphaFoldDB" id="A0AAV3T9J2"/>
<feature type="compositionally biased region" description="Basic and acidic residues" evidence="6">
    <location>
        <begin position="508"/>
        <end position="524"/>
    </location>
</feature>
<keyword evidence="1" id="KW-0001">2Fe-2S</keyword>
<dbReference type="InterPro" id="IPR005805">
    <property type="entry name" value="Rieske_Fe-S_prot_C"/>
</dbReference>
<dbReference type="GO" id="GO:0051537">
    <property type="term" value="F:2 iron, 2 sulfur cluster binding"/>
    <property type="evidence" value="ECO:0007669"/>
    <property type="project" value="UniProtKB-KW"/>
</dbReference>
<dbReference type="Pfam" id="PF01266">
    <property type="entry name" value="DAO"/>
    <property type="match status" value="1"/>
</dbReference>
<evidence type="ECO:0000256" key="2">
    <source>
        <dbReference type="ARBA" id="ARBA00022723"/>
    </source>
</evidence>
<evidence type="ECO:0000256" key="5">
    <source>
        <dbReference type="ARBA" id="ARBA00023157"/>
    </source>
</evidence>